<evidence type="ECO:0000313" key="7">
    <source>
        <dbReference type="EMBL" id="MDB6178489.1"/>
    </source>
</evidence>
<feature type="transmembrane region" description="Helical" evidence="5">
    <location>
        <begin position="157"/>
        <end position="179"/>
    </location>
</feature>
<feature type="domain" description="NnrU" evidence="6">
    <location>
        <begin position="3"/>
        <end position="175"/>
    </location>
</feature>
<evidence type="ECO:0000256" key="5">
    <source>
        <dbReference type="SAM" id="Phobius"/>
    </source>
</evidence>
<gene>
    <name evidence="7" type="ORF">PAF17_13380</name>
</gene>
<reference evidence="7" key="1">
    <citation type="submission" date="2022-12" db="EMBL/GenBank/DDBJ databases">
        <title>Paracoccus onchidii sp. nov., isolated from a marine invertebrate from the South China Sea.</title>
        <authorList>
            <person name="Xu S."/>
            <person name="Liu Z."/>
            <person name="Xu Y."/>
        </authorList>
    </citation>
    <scope>NUCLEOTIDE SEQUENCE</scope>
    <source>
        <strain evidence="7">Z330</strain>
    </source>
</reference>
<evidence type="ECO:0000256" key="4">
    <source>
        <dbReference type="ARBA" id="ARBA00023136"/>
    </source>
</evidence>
<proteinExistence type="predicted"/>
<keyword evidence="3 5" id="KW-1133">Transmembrane helix</keyword>
<dbReference type="Pfam" id="PF07298">
    <property type="entry name" value="NnrU"/>
    <property type="match status" value="1"/>
</dbReference>
<evidence type="ECO:0000256" key="3">
    <source>
        <dbReference type="ARBA" id="ARBA00022989"/>
    </source>
</evidence>
<dbReference type="EMBL" id="JAQBIE010000017">
    <property type="protein sequence ID" value="MDB6178489.1"/>
    <property type="molecule type" value="Genomic_DNA"/>
</dbReference>
<accession>A0ABT4ZGU8</accession>
<dbReference type="InterPro" id="IPR009915">
    <property type="entry name" value="NnrU_dom"/>
</dbReference>
<keyword evidence="2 5" id="KW-0812">Transmembrane</keyword>
<evidence type="ECO:0000256" key="1">
    <source>
        <dbReference type="ARBA" id="ARBA00004141"/>
    </source>
</evidence>
<sequence>MLILILGLALWWGAHLFKRFSPEKRAALGDKGPRMVAIALAISVLLMIWGYKVADGPVWWGRSAALVGLNNLLVLAGFYMFAASGMKTRATAVIRNPQLVGFSLWSLGHLVVNGDLASFILFGGLLAWAQVEILVLNRLPWTPPEGPFATRKEVMAAAGAIIVTVVVGLIHGIVGPWPFGG</sequence>
<keyword evidence="4 5" id="KW-0472">Membrane</keyword>
<evidence type="ECO:0000259" key="6">
    <source>
        <dbReference type="Pfam" id="PF07298"/>
    </source>
</evidence>
<comment type="caution">
    <text evidence="7">The sequence shown here is derived from an EMBL/GenBank/DDBJ whole genome shotgun (WGS) entry which is preliminary data.</text>
</comment>
<feature type="transmembrane region" description="Helical" evidence="5">
    <location>
        <begin position="116"/>
        <end position="136"/>
    </location>
</feature>
<protein>
    <submittedName>
        <fullName evidence="7">NnrU family protein</fullName>
    </submittedName>
</protein>
<feature type="transmembrane region" description="Helical" evidence="5">
    <location>
        <begin position="63"/>
        <end position="82"/>
    </location>
</feature>
<keyword evidence="8" id="KW-1185">Reference proteome</keyword>
<evidence type="ECO:0000256" key="2">
    <source>
        <dbReference type="ARBA" id="ARBA00022692"/>
    </source>
</evidence>
<dbReference type="Proteomes" id="UP001165641">
    <property type="component" value="Unassembled WGS sequence"/>
</dbReference>
<comment type="subcellular location">
    <subcellularLocation>
        <location evidence="1">Membrane</location>
        <topology evidence="1">Multi-pass membrane protein</topology>
    </subcellularLocation>
</comment>
<feature type="transmembrane region" description="Helical" evidence="5">
    <location>
        <begin position="32"/>
        <end position="51"/>
    </location>
</feature>
<evidence type="ECO:0000313" key="8">
    <source>
        <dbReference type="Proteomes" id="UP001165641"/>
    </source>
</evidence>
<name>A0ABT4ZGU8_9RHOB</name>
<organism evidence="7 8">
    <name type="scientific">Paracoccus onchidii</name>
    <dbReference type="NCBI Taxonomy" id="3017813"/>
    <lineage>
        <taxon>Bacteria</taxon>
        <taxon>Pseudomonadati</taxon>
        <taxon>Pseudomonadota</taxon>
        <taxon>Alphaproteobacteria</taxon>
        <taxon>Rhodobacterales</taxon>
        <taxon>Paracoccaceae</taxon>
        <taxon>Paracoccus</taxon>
    </lineage>
</organism>
<dbReference type="RefSeq" id="WP_271889607.1">
    <property type="nucleotide sequence ID" value="NZ_JAQBIE010000017.1"/>
</dbReference>